<dbReference type="Proteomes" id="UP000054097">
    <property type="component" value="Unassembled WGS sequence"/>
</dbReference>
<gene>
    <name evidence="1" type="ORF">M408DRAFT_329100</name>
</gene>
<name>A0A0C3BCF0_SERVB</name>
<accession>A0A0C3BCF0</accession>
<dbReference type="EMBL" id="KN824290">
    <property type="protein sequence ID" value="KIM29086.1"/>
    <property type="molecule type" value="Genomic_DNA"/>
</dbReference>
<proteinExistence type="predicted"/>
<reference evidence="2" key="2">
    <citation type="submission" date="2015-01" db="EMBL/GenBank/DDBJ databases">
        <title>Evolutionary Origins and Diversification of the Mycorrhizal Mutualists.</title>
        <authorList>
            <consortium name="DOE Joint Genome Institute"/>
            <consortium name="Mycorrhizal Genomics Consortium"/>
            <person name="Kohler A."/>
            <person name="Kuo A."/>
            <person name="Nagy L.G."/>
            <person name="Floudas D."/>
            <person name="Copeland A."/>
            <person name="Barry K.W."/>
            <person name="Cichocki N."/>
            <person name="Veneault-Fourrey C."/>
            <person name="LaButti K."/>
            <person name="Lindquist E.A."/>
            <person name="Lipzen A."/>
            <person name="Lundell T."/>
            <person name="Morin E."/>
            <person name="Murat C."/>
            <person name="Riley R."/>
            <person name="Ohm R."/>
            <person name="Sun H."/>
            <person name="Tunlid A."/>
            <person name="Henrissat B."/>
            <person name="Grigoriev I.V."/>
            <person name="Hibbett D.S."/>
            <person name="Martin F."/>
        </authorList>
    </citation>
    <scope>NUCLEOTIDE SEQUENCE [LARGE SCALE GENOMIC DNA]</scope>
    <source>
        <strain evidence="2">MAFF 305830</strain>
    </source>
</reference>
<reference evidence="1 2" key="1">
    <citation type="submission" date="2014-04" db="EMBL/GenBank/DDBJ databases">
        <authorList>
            <consortium name="DOE Joint Genome Institute"/>
            <person name="Kuo A."/>
            <person name="Zuccaro A."/>
            <person name="Kohler A."/>
            <person name="Nagy L.G."/>
            <person name="Floudas D."/>
            <person name="Copeland A."/>
            <person name="Barry K.W."/>
            <person name="Cichocki N."/>
            <person name="Veneault-Fourrey C."/>
            <person name="LaButti K."/>
            <person name="Lindquist E.A."/>
            <person name="Lipzen A."/>
            <person name="Lundell T."/>
            <person name="Morin E."/>
            <person name="Murat C."/>
            <person name="Sun H."/>
            <person name="Tunlid A."/>
            <person name="Henrissat B."/>
            <person name="Grigoriev I.V."/>
            <person name="Hibbett D.S."/>
            <person name="Martin F."/>
            <person name="Nordberg H.P."/>
            <person name="Cantor M.N."/>
            <person name="Hua S.X."/>
        </authorList>
    </citation>
    <scope>NUCLEOTIDE SEQUENCE [LARGE SCALE GENOMIC DNA]</scope>
    <source>
        <strain evidence="1 2">MAFF 305830</strain>
    </source>
</reference>
<dbReference type="OrthoDB" id="3176864at2759"/>
<keyword evidence="2" id="KW-1185">Reference proteome</keyword>
<evidence type="ECO:0000313" key="2">
    <source>
        <dbReference type="Proteomes" id="UP000054097"/>
    </source>
</evidence>
<dbReference type="AlphaFoldDB" id="A0A0C3BCF0"/>
<protein>
    <submittedName>
        <fullName evidence="1">Uncharacterized protein</fullName>
    </submittedName>
</protein>
<sequence length="235" mass="24538">MASAVRILVSRSLVAERGAQYRILRRPATISQSTLRYSSGVALPDKFQGKRTTLNVQIPDLEEAEPTAQMDPANIPFLPDNFRSATVSSEIEAEKAGKAGTPLPGETPLPKVVTAVAEGSMPGGGVSSNIFQKSEDIKEFVGIQTDKASGTTANLTSLEGWKNTLGNLQNSALGSIAAATSASDKQGESDPKRTELDGHDVNGLYVLGGIVAGGWLLGGLLAKKGVQPAKPSESH</sequence>
<dbReference type="HOGENOM" id="CLU_1180838_0_0_1"/>
<evidence type="ECO:0000313" key="1">
    <source>
        <dbReference type="EMBL" id="KIM29086.1"/>
    </source>
</evidence>
<organism evidence="1 2">
    <name type="scientific">Serendipita vermifera MAFF 305830</name>
    <dbReference type="NCBI Taxonomy" id="933852"/>
    <lineage>
        <taxon>Eukaryota</taxon>
        <taxon>Fungi</taxon>
        <taxon>Dikarya</taxon>
        <taxon>Basidiomycota</taxon>
        <taxon>Agaricomycotina</taxon>
        <taxon>Agaricomycetes</taxon>
        <taxon>Sebacinales</taxon>
        <taxon>Serendipitaceae</taxon>
        <taxon>Serendipita</taxon>
    </lineage>
</organism>